<feature type="region of interest" description="Disordered" evidence="1">
    <location>
        <begin position="37"/>
        <end position="70"/>
    </location>
</feature>
<dbReference type="Proteomes" id="UP000682005">
    <property type="component" value="Chromosome 2"/>
</dbReference>
<proteinExistence type="predicted"/>
<sequence length="70" mass="7940">MLKMNRTKLKKQVYTCPMVENIHVEVESLMVEASGDHEHIGQGGTFGDAKQDFFSNDEDNQPWSADTPQK</sequence>
<evidence type="ECO:0000313" key="3">
    <source>
        <dbReference type="Proteomes" id="UP000682005"/>
    </source>
</evidence>
<dbReference type="EMBL" id="CP072369">
    <property type="protein sequence ID" value="QUB85403.1"/>
    <property type="molecule type" value="Genomic_DNA"/>
</dbReference>
<evidence type="ECO:0000313" key="2">
    <source>
        <dbReference type="EMBL" id="QUB85403.1"/>
    </source>
</evidence>
<evidence type="ECO:0000256" key="1">
    <source>
        <dbReference type="SAM" id="MobiDB-lite"/>
    </source>
</evidence>
<feature type="compositionally biased region" description="Polar residues" evidence="1">
    <location>
        <begin position="61"/>
        <end position="70"/>
    </location>
</feature>
<reference evidence="2 3" key="1">
    <citation type="submission" date="2021-03" db="EMBL/GenBank/DDBJ databases">
        <title>Human Oral Microbial Genomes.</title>
        <authorList>
            <person name="Johnston C.D."/>
            <person name="Chen T."/>
            <person name="Dewhirst F.E."/>
        </authorList>
    </citation>
    <scope>NUCLEOTIDE SEQUENCE [LARGE SCALE GENOMIC DNA]</scope>
    <source>
        <strain evidence="2 3">W1435</strain>
    </source>
</reference>
<organism evidence="2 3">
    <name type="scientific">Prevotella fusca JCM 17724</name>
    <dbReference type="NCBI Taxonomy" id="1236517"/>
    <lineage>
        <taxon>Bacteria</taxon>
        <taxon>Pseudomonadati</taxon>
        <taxon>Bacteroidota</taxon>
        <taxon>Bacteroidia</taxon>
        <taxon>Bacteroidales</taxon>
        <taxon>Prevotellaceae</taxon>
        <taxon>Prevotella</taxon>
    </lineage>
</organism>
<accession>A0ABX7XUT9</accession>
<name>A0ABX7XUT9_9BACT</name>
<gene>
    <name evidence="2" type="ORF">J5A51_03770</name>
</gene>
<protein>
    <submittedName>
        <fullName evidence="2">Uncharacterized protein</fullName>
    </submittedName>
</protein>
<keyword evidence="3" id="KW-1185">Reference proteome</keyword>